<feature type="domain" description="FAD/NAD(P)-binding" evidence="1">
    <location>
        <begin position="2"/>
        <end position="109"/>
    </location>
</feature>
<protein>
    <recommendedName>
        <fullName evidence="1">FAD/NAD(P)-binding domain-containing protein</fullName>
    </recommendedName>
</protein>
<dbReference type="PANTHER" id="PTHR43735:SF11">
    <property type="entry name" value="HYPOTHETICAL OXIDOREDUCTASE (EUROFUNG)"/>
    <property type="match status" value="1"/>
</dbReference>
<dbReference type="SUPFAM" id="SSF51905">
    <property type="entry name" value="FAD/NAD(P)-binding domain"/>
    <property type="match status" value="1"/>
</dbReference>
<dbReference type="Gene3D" id="3.50.50.100">
    <property type="match status" value="1"/>
</dbReference>
<gene>
    <name evidence="2" type="ORF">DIS24_g1869</name>
</gene>
<reference evidence="2" key="1">
    <citation type="submission" date="2023-06" db="EMBL/GenBank/DDBJ databases">
        <title>Multi-omics analyses reveal the molecular pathogenesis toolkit of Lasiodiplodia hormozganensis, a cross-kingdom pathogen.</title>
        <authorList>
            <person name="Felix C."/>
            <person name="Meneses R."/>
            <person name="Goncalves M.F.M."/>
            <person name="Tilleman L."/>
            <person name="Duarte A.S."/>
            <person name="Jorrin-Novo J.V."/>
            <person name="Van De Peer Y."/>
            <person name="Deforce D."/>
            <person name="Van Nieuwerburgh F."/>
            <person name="Esteves A.C."/>
            <person name="Alves A."/>
        </authorList>
    </citation>
    <scope>NUCLEOTIDE SEQUENCE</scope>
    <source>
        <strain evidence="2">CBS 339.90</strain>
    </source>
</reference>
<dbReference type="InterPro" id="IPR036188">
    <property type="entry name" value="FAD/NAD-bd_sf"/>
</dbReference>
<dbReference type="AlphaFoldDB" id="A0AA40D5P7"/>
<dbReference type="InterPro" id="IPR023753">
    <property type="entry name" value="FAD/NAD-binding_dom"/>
</dbReference>
<dbReference type="PANTHER" id="PTHR43735">
    <property type="entry name" value="APOPTOSIS-INDUCING FACTOR 1"/>
    <property type="match status" value="1"/>
</dbReference>
<sequence length="192" mass="20781">METMEELGVEVVLGERVKDEGKGEGVVTLSSGRVLPCDYLIDCTGQKPVSGILTDISPSSISPSGHIRVKPTMQLADDSLPNVYAAGDVADTDAQKANARSAMKQAKVAADNILLAIKGQQPRNRYKYVWQDGAILLTLGLHKAVVNISDDETEMNIHTKGKDMSLHAASGWKHMGVKPFDDDYEAEKTLDN</sequence>
<dbReference type="Pfam" id="PF07992">
    <property type="entry name" value="Pyr_redox_2"/>
    <property type="match status" value="1"/>
</dbReference>
<evidence type="ECO:0000313" key="2">
    <source>
        <dbReference type="EMBL" id="KAK0662617.1"/>
    </source>
</evidence>
<evidence type="ECO:0000313" key="3">
    <source>
        <dbReference type="Proteomes" id="UP001175001"/>
    </source>
</evidence>
<name>A0AA40D5P7_9PEZI</name>
<organism evidence="2 3">
    <name type="scientific">Lasiodiplodia hormozganensis</name>
    <dbReference type="NCBI Taxonomy" id="869390"/>
    <lineage>
        <taxon>Eukaryota</taxon>
        <taxon>Fungi</taxon>
        <taxon>Dikarya</taxon>
        <taxon>Ascomycota</taxon>
        <taxon>Pezizomycotina</taxon>
        <taxon>Dothideomycetes</taxon>
        <taxon>Dothideomycetes incertae sedis</taxon>
        <taxon>Botryosphaeriales</taxon>
        <taxon>Botryosphaeriaceae</taxon>
        <taxon>Lasiodiplodia</taxon>
    </lineage>
</organism>
<dbReference type="GO" id="GO:0050660">
    <property type="term" value="F:flavin adenine dinucleotide binding"/>
    <property type="evidence" value="ECO:0007669"/>
    <property type="project" value="TreeGrafter"/>
</dbReference>
<dbReference type="GO" id="GO:0004174">
    <property type="term" value="F:electron-transferring-flavoprotein dehydrogenase activity"/>
    <property type="evidence" value="ECO:0007669"/>
    <property type="project" value="TreeGrafter"/>
</dbReference>
<proteinExistence type="predicted"/>
<dbReference type="EMBL" id="JAUJDW010000005">
    <property type="protein sequence ID" value="KAK0662617.1"/>
    <property type="molecule type" value="Genomic_DNA"/>
</dbReference>
<dbReference type="GO" id="GO:0005737">
    <property type="term" value="C:cytoplasm"/>
    <property type="evidence" value="ECO:0007669"/>
    <property type="project" value="TreeGrafter"/>
</dbReference>
<accession>A0AA40D5P7</accession>
<dbReference type="Proteomes" id="UP001175001">
    <property type="component" value="Unassembled WGS sequence"/>
</dbReference>
<keyword evidence="3" id="KW-1185">Reference proteome</keyword>
<evidence type="ECO:0000259" key="1">
    <source>
        <dbReference type="Pfam" id="PF07992"/>
    </source>
</evidence>
<comment type="caution">
    <text evidence="2">The sequence shown here is derived from an EMBL/GenBank/DDBJ whole genome shotgun (WGS) entry which is preliminary data.</text>
</comment>